<feature type="region of interest" description="Disordered" evidence="1">
    <location>
        <begin position="65"/>
        <end position="93"/>
    </location>
</feature>
<comment type="caution">
    <text evidence="2">The sequence shown here is derived from an EMBL/GenBank/DDBJ whole genome shotgun (WGS) entry which is preliminary data.</text>
</comment>
<sequence length="113" mass="11930">MSTLFLISIGPPTFLDYIVTASGISTLPTESTRPLQAATAKPLSHASAEPSLKPALTHIVSLDIGALQGDQPSSDPPAGNATTSKDEEDWDEYWNTDEITAEMHCGVEQSSAS</sequence>
<protein>
    <submittedName>
        <fullName evidence="2">DNA repair protein rhp57</fullName>
    </submittedName>
</protein>
<evidence type="ECO:0000313" key="2">
    <source>
        <dbReference type="EMBL" id="KAL0574437.1"/>
    </source>
</evidence>
<gene>
    <name evidence="2" type="primary">rhp57_1</name>
    <name evidence="2" type="ORF">V5O48_007523</name>
</gene>
<dbReference type="EMBL" id="JBAHYK010000397">
    <property type="protein sequence ID" value="KAL0574437.1"/>
    <property type="molecule type" value="Genomic_DNA"/>
</dbReference>
<reference evidence="2 3" key="1">
    <citation type="submission" date="2024-02" db="EMBL/GenBank/DDBJ databases">
        <title>A draft genome for the cacao thread blight pathogen Marasmius crinis-equi.</title>
        <authorList>
            <person name="Cohen S.P."/>
            <person name="Baruah I.K."/>
            <person name="Amoako-Attah I."/>
            <person name="Bukari Y."/>
            <person name="Meinhardt L.W."/>
            <person name="Bailey B.A."/>
        </authorList>
    </citation>
    <scope>NUCLEOTIDE SEQUENCE [LARGE SCALE GENOMIC DNA]</scope>
    <source>
        <strain evidence="2 3">GH-76</strain>
    </source>
</reference>
<accession>A0ABR3FGJ1</accession>
<proteinExistence type="predicted"/>
<keyword evidence="3" id="KW-1185">Reference proteome</keyword>
<dbReference type="Proteomes" id="UP001465976">
    <property type="component" value="Unassembled WGS sequence"/>
</dbReference>
<name>A0ABR3FGJ1_9AGAR</name>
<organism evidence="2 3">
    <name type="scientific">Marasmius crinis-equi</name>
    <dbReference type="NCBI Taxonomy" id="585013"/>
    <lineage>
        <taxon>Eukaryota</taxon>
        <taxon>Fungi</taxon>
        <taxon>Dikarya</taxon>
        <taxon>Basidiomycota</taxon>
        <taxon>Agaricomycotina</taxon>
        <taxon>Agaricomycetes</taxon>
        <taxon>Agaricomycetidae</taxon>
        <taxon>Agaricales</taxon>
        <taxon>Marasmiineae</taxon>
        <taxon>Marasmiaceae</taxon>
        <taxon>Marasmius</taxon>
    </lineage>
</organism>
<evidence type="ECO:0000313" key="3">
    <source>
        <dbReference type="Proteomes" id="UP001465976"/>
    </source>
</evidence>
<evidence type="ECO:0000256" key="1">
    <source>
        <dbReference type="SAM" id="MobiDB-lite"/>
    </source>
</evidence>